<evidence type="ECO:0000313" key="2">
    <source>
        <dbReference type="Proteomes" id="UP000184092"/>
    </source>
</evidence>
<name>A0A1M7FM51_9FLAO</name>
<dbReference type="AlphaFoldDB" id="A0A1M7FM51"/>
<evidence type="ECO:0000313" key="1">
    <source>
        <dbReference type="EMBL" id="SHM05060.1"/>
    </source>
</evidence>
<organism evidence="1 2">
    <name type="scientific">Flavobacterium xinjiangense</name>
    <dbReference type="NCBI Taxonomy" id="178356"/>
    <lineage>
        <taxon>Bacteria</taxon>
        <taxon>Pseudomonadati</taxon>
        <taxon>Bacteroidota</taxon>
        <taxon>Flavobacteriia</taxon>
        <taxon>Flavobacteriales</taxon>
        <taxon>Flavobacteriaceae</taxon>
        <taxon>Flavobacterium</taxon>
    </lineage>
</organism>
<dbReference type="EMBL" id="FRCL01000002">
    <property type="protein sequence ID" value="SHM05060.1"/>
    <property type="molecule type" value="Genomic_DNA"/>
</dbReference>
<gene>
    <name evidence="1" type="ORF">SAMN05216269_102199</name>
</gene>
<accession>A0A1M7FM51</accession>
<proteinExistence type="predicted"/>
<sequence>MRVNMNLSSFTIRKSVLLKKLRELSKLSPWNKGSVLELTITDGKLTLVIPGAKYLLDCETKSTAKATIGLSYFLDIIKTQKEIKIKCIITDNTLEIKGLFINIQTTFFETDSILRSIKMPLNYSDWHLLKLEKEGYTEDEIYFNKLNSEVYYAKKALTSNILKTFHLLKIYGLTKKDIKEIIYKKIDL</sequence>
<dbReference type="Proteomes" id="UP000184092">
    <property type="component" value="Unassembled WGS sequence"/>
</dbReference>
<reference evidence="2" key="1">
    <citation type="submission" date="2016-11" db="EMBL/GenBank/DDBJ databases">
        <authorList>
            <person name="Varghese N."/>
            <person name="Submissions S."/>
        </authorList>
    </citation>
    <scope>NUCLEOTIDE SEQUENCE [LARGE SCALE GENOMIC DNA]</scope>
    <source>
        <strain evidence="2">CGMCC 1.2749</strain>
    </source>
</reference>
<keyword evidence="2" id="KW-1185">Reference proteome</keyword>
<protein>
    <submittedName>
        <fullName evidence="1">Uncharacterized protein</fullName>
    </submittedName>
</protein>